<dbReference type="Proteomes" id="UP001551675">
    <property type="component" value="Unassembled WGS sequence"/>
</dbReference>
<feature type="domain" description="VOC" evidence="1">
    <location>
        <begin position="9"/>
        <end position="154"/>
    </location>
</feature>
<dbReference type="EMBL" id="JBFALK010000022">
    <property type="protein sequence ID" value="MEV0973546.1"/>
    <property type="molecule type" value="Genomic_DNA"/>
</dbReference>
<evidence type="ECO:0000313" key="2">
    <source>
        <dbReference type="EMBL" id="MEV0973546.1"/>
    </source>
</evidence>
<dbReference type="PROSITE" id="PS51819">
    <property type="entry name" value="VOC"/>
    <property type="match status" value="2"/>
</dbReference>
<organism evidence="2 3">
    <name type="scientific">Microtetraspora glauca</name>
    <dbReference type="NCBI Taxonomy" id="1996"/>
    <lineage>
        <taxon>Bacteria</taxon>
        <taxon>Bacillati</taxon>
        <taxon>Actinomycetota</taxon>
        <taxon>Actinomycetes</taxon>
        <taxon>Streptosporangiales</taxon>
        <taxon>Streptosporangiaceae</taxon>
        <taxon>Microtetraspora</taxon>
    </lineage>
</organism>
<gene>
    <name evidence="2" type="ORF">AB0I59_33505</name>
</gene>
<dbReference type="SUPFAM" id="SSF54593">
    <property type="entry name" value="Glyoxalase/Bleomycin resistance protein/Dihydroxybiphenyl dioxygenase"/>
    <property type="match status" value="2"/>
</dbReference>
<comment type="caution">
    <text evidence="2">The sequence shown here is derived from an EMBL/GenBank/DDBJ whole genome shotgun (WGS) entry which is preliminary data.</text>
</comment>
<proteinExistence type="predicted"/>
<dbReference type="InterPro" id="IPR037523">
    <property type="entry name" value="VOC_core"/>
</dbReference>
<dbReference type="RefSeq" id="WP_358139261.1">
    <property type="nucleotide sequence ID" value="NZ_JBFALK010000022.1"/>
</dbReference>
<reference evidence="2 3" key="1">
    <citation type="submission" date="2024-06" db="EMBL/GenBank/DDBJ databases">
        <title>The Natural Products Discovery Center: Release of the First 8490 Sequenced Strains for Exploring Actinobacteria Biosynthetic Diversity.</title>
        <authorList>
            <person name="Kalkreuter E."/>
            <person name="Kautsar S.A."/>
            <person name="Yang D."/>
            <person name="Bader C.D."/>
            <person name="Teijaro C.N."/>
            <person name="Fluegel L."/>
            <person name="Davis C.M."/>
            <person name="Simpson J.R."/>
            <person name="Lauterbach L."/>
            <person name="Steele A.D."/>
            <person name="Gui C."/>
            <person name="Meng S."/>
            <person name="Li G."/>
            <person name="Viehrig K."/>
            <person name="Ye F."/>
            <person name="Su P."/>
            <person name="Kiefer A.F."/>
            <person name="Nichols A."/>
            <person name="Cepeda A.J."/>
            <person name="Yan W."/>
            <person name="Fan B."/>
            <person name="Jiang Y."/>
            <person name="Adhikari A."/>
            <person name="Zheng C.-J."/>
            <person name="Schuster L."/>
            <person name="Cowan T.M."/>
            <person name="Smanski M.J."/>
            <person name="Chevrette M.G."/>
            <person name="De Carvalho L.P.S."/>
            <person name="Shen B."/>
        </authorList>
    </citation>
    <scope>NUCLEOTIDE SEQUENCE [LARGE SCALE GENOMIC DNA]</scope>
    <source>
        <strain evidence="2 3">NPDC050100</strain>
    </source>
</reference>
<evidence type="ECO:0000259" key="1">
    <source>
        <dbReference type="PROSITE" id="PS51819"/>
    </source>
</evidence>
<evidence type="ECO:0000313" key="3">
    <source>
        <dbReference type="Proteomes" id="UP001551675"/>
    </source>
</evidence>
<dbReference type="InterPro" id="IPR029068">
    <property type="entry name" value="Glyas_Bleomycin-R_OHBP_Dase"/>
</dbReference>
<protein>
    <recommendedName>
        <fullName evidence="1">VOC domain-containing protein</fullName>
    </recommendedName>
</protein>
<accession>A0ABV3GQ81</accession>
<name>A0ABV3GQ81_MICGL</name>
<keyword evidence="3" id="KW-1185">Reference proteome</keyword>
<dbReference type="Gene3D" id="3.10.180.10">
    <property type="entry name" value="2,3-Dihydroxybiphenyl 1,2-Dioxygenase, domain 1"/>
    <property type="match status" value="2"/>
</dbReference>
<feature type="domain" description="VOC" evidence="1">
    <location>
        <begin position="173"/>
        <end position="321"/>
    </location>
</feature>
<sequence length="322" mass="34289">MNEEPLMESVTSAVLGVTDFGPHIDLFCGELGFEVANEGVVREADAARLWGDGVGDVETRLLTAAGARTGRIHLLKVADPVAPAEHPHTLDLGLAGLNLYTRDIEASHDRLVAVGHPWTTAPSTYEVPLGDTVVSVTEGFCFGPDGVDVVFVQPASARGTEAWSADPLRPYTELTSVVCHVPDFEAELRFWGPEGLGLSARYDVTFSSPGLEAMAELPEGTVLRLAFVTGAGGGTTRIEMIHVADNVRGVDRRPAQRPARDLGHTGWSVRTRDVEAAVARAEETGGRVSCRPFDAVTPLHGAARLAVVDTPNGISVELWQPS</sequence>